<proteinExistence type="inferred from homology"/>
<dbReference type="InterPro" id="IPR036291">
    <property type="entry name" value="NAD(P)-bd_dom_sf"/>
</dbReference>
<dbReference type="AlphaFoldDB" id="A0A2L2XD96"/>
<dbReference type="PANTHER" id="PTHR43491:SF2">
    <property type="entry name" value="UDP-N-ACETYL-D-MANNOSAMINE DEHYDROGENASE"/>
    <property type="match status" value="1"/>
</dbReference>
<dbReference type="SUPFAM" id="SSF51735">
    <property type="entry name" value="NAD(P)-binding Rossmann-fold domains"/>
    <property type="match status" value="1"/>
</dbReference>
<reference evidence="6" key="1">
    <citation type="submission" date="2018-02" db="EMBL/GenBank/DDBJ databases">
        <title>Genome sequence of Desulfocucumis palustris strain NAW-5.</title>
        <authorList>
            <person name="Watanabe M."/>
            <person name="Kojima H."/>
            <person name="Fukui M."/>
        </authorList>
    </citation>
    <scope>NUCLEOTIDE SEQUENCE [LARGE SCALE GENOMIC DNA]</scope>
    <source>
        <strain evidence="6">NAW-5</strain>
    </source>
</reference>
<dbReference type="InterPro" id="IPR017476">
    <property type="entry name" value="UDP-Glc/GDP-Man"/>
</dbReference>
<evidence type="ECO:0000313" key="6">
    <source>
        <dbReference type="Proteomes" id="UP000239549"/>
    </source>
</evidence>
<organism evidence="5 6">
    <name type="scientific">Desulfocucumis palustris</name>
    <dbReference type="NCBI Taxonomy" id="1898651"/>
    <lineage>
        <taxon>Bacteria</taxon>
        <taxon>Bacillati</taxon>
        <taxon>Bacillota</taxon>
        <taxon>Clostridia</taxon>
        <taxon>Eubacteriales</taxon>
        <taxon>Desulfocucumaceae</taxon>
        <taxon>Desulfocucumis</taxon>
    </lineage>
</organism>
<dbReference type="InterPro" id="IPR028359">
    <property type="entry name" value="UDP_ManNAc/GlcNAc_DH"/>
</dbReference>
<dbReference type="GO" id="GO:0016616">
    <property type="term" value="F:oxidoreductase activity, acting on the CH-OH group of donors, NAD or NADP as acceptor"/>
    <property type="evidence" value="ECO:0007669"/>
    <property type="project" value="InterPro"/>
</dbReference>
<gene>
    <name evidence="5" type="ORF">DCCM_3419</name>
</gene>
<evidence type="ECO:0000256" key="2">
    <source>
        <dbReference type="PIRNR" id="PIRNR000124"/>
    </source>
</evidence>
<evidence type="ECO:0000313" key="5">
    <source>
        <dbReference type="EMBL" id="GBF34307.1"/>
    </source>
</evidence>
<dbReference type="PANTHER" id="PTHR43491">
    <property type="entry name" value="UDP-N-ACETYL-D-MANNOSAMINE DEHYDROGENASE"/>
    <property type="match status" value="1"/>
</dbReference>
<dbReference type="Pfam" id="PF00984">
    <property type="entry name" value="UDPG_MGDP_dh"/>
    <property type="match status" value="1"/>
</dbReference>
<dbReference type="GO" id="GO:0016628">
    <property type="term" value="F:oxidoreductase activity, acting on the CH-CH group of donors, NAD or NADP as acceptor"/>
    <property type="evidence" value="ECO:0007669"/>
    <property type="project" value="InterPro"/>
</dbReference>
<name>A0A2L2XD96_9FIRM</name>
<evidence type="ECO:0000259" key="4">
    <source>
        <dbReference type="Pfam" id="PF00984"/>
    </source>
</evidence>
<feature type="domain" description="UDP-glucose/GDP-mannose dehydrogenase dimerisation" evidence="4">
    <location>
        <begin position="190"/>
        <end position="262"/>
    </location>
</feature>
<dbReference type="EMBL" id="BFAV01000135">
    <property type="protein sequence ID" value="GBF34307.1"/>
    <property type="molecule type" value="Genomic_DNA"/>
</dbReference>
<dbReference type="SUPFAM" id="SSF52413">
    <property type="entry name" value="UDP-glucose/GDP-mannose dehydrogenase C-terminal domain"/>
    <property type="match status" value="1"/>
</dbReference>
<keyword evidence="6" id="KW-1185">Reference proteome</keyword>
<dbReference type="GO" id="GO:0000271">
    <property type="term" value="P:polysaccharide biosynthetic process"/>
    <property type="evidence" value="ECO:0007669"/>
    <property type="project" value="InterPro"/>
</dbReference>
<dbReference type="GO" id="GO:0051287">
    <property type="term" value="F:NAD binding"/>
    <property type="evidence" value="ECO:0007669"/>
    <property type="project" value="InterPro"/>
</dbReference>
<feature type="compositionally biased region" description="Basic and acidic residues" evidence="3">
    <location>
        <begin position="347"/>
        <end position="373"/>
    </location>
</feature>
<dbReference type="PIRSF" id="PIRSF500136">
    <property type="entry name" value="UDP_ManNAc_DH"/>
    <property type="match status" value="1"/>
</dbReference>
<dbReference type="InterPro" id="IPR008927">
    <property type="entry name" value="6-PGluconate_DH-like_C_sf"/>
</dbReference>
<evidence type="ECO:0000256" key="1">
    <source>
        <dbReference type="ARBA" id="ARBA00006601"/>
    </source>
</evidence>
<sequence length="373" mass="41279">MKGAAITYNDGLGGRMDQKMKICVVGLGSIGFNLFTHLGRKFPGEVIGVDVNESRVSELRRQGFEVTADYRNLTGIDVWLMAPSTGSRGQNLFLALEQMLICPGSLISIESTLPPGTMWRVREFLEEKGFELGTDIFLIHVPHRIMFGVDQTVCDTPRVMGAFTGACLERGRRFYAPLVPQLVEVPDVRVAELSKVVENVKRYVDIAFAQDIYCYCVDQGIDFDELRLAVNSKNNVELLGTDWGIGGECLPKDMGFLRSVCSSVLLEGAEEADNQYRHRIARQVGSGRGVLVRGLSYKAGVKDIKHSRGADLVRALEAAGNTVWVEDPLFTPGELAEAGFRPNDQAEPGKEKQERLTGRVVLERQRALNPKDE</sequence>
<comment type="similarity">
    <text evidence="1 2">Belongs to the UDP-glucose/GDP-mannose dehydrogenase family.</text>
</comment>
<comment type="caution">
    <text evidence="5">The sequence shown here is derived from an EMBL/GenBank/DDBJ whole genome shotgun (WGS) entry which is preliminary data.</text>
</comment>
<protein>
    <submittedName>
        <fullName evidence="5">UDP-N-acetyl-D-mannosaminuronate dehydrogenase</fullName>
    </submittedName>
</protein>
<dbReference type="Proteomes" id="UP000239549">
    <property type="component" value="Unassembled WGS sequence"/>
</dbReference>
<evidence type="ECO:0000256" key="3">
    <source>
        <dbReference type="SAM" id="MobiDB-lite"/>
    </source>
</evidence>
<dbReference type="PIRSF" id="PIRSF000124">
    <property type="entry name" value="UDPglc_GDPman_dh"/>
    <property type="match status" value="1"/>
</dbReference>
<dbReference type="SUPFAM" id="SSF48179">
    <property type="entry name" value="6-phosphogluconate dehydrogenase C-terminal domain-like"/>
    <property type="match status" value="1"/>
</dbReference>
<dbReference type="InterPro" id="IPR036220">
    <property type="entry name" value="UDP-Glc/GDP-Man_DH_C_sf"/>
</dbReference>
<dbReference type="InterPro" id="IPR014026">
    <property type="entry name" value="UDP-Glc/GDP-Man_DH_dimer"/>
</dbReference>
<dbReference type="Gene3D" id="3.40.50.720">
    <property type="entry name" value="NAD(P)-binding Rossmann-like Domain"/>
    <property type="match status" value="3"/>
</dbReference>
<accession>A0A2L2XD96</accession>
<feature type="region of interest" description="Disordered" evidence="3">
    <location>
        <begin position="336"/>
        <end position="373"/>
    </location>
</feature>